<dbReference type="Gene3D" id="1.10.510.10">
    <property type="entry name" value="Transferase(Phosphotransferase) domain 1"/>
    <property type="match status" value="1"/>
</dbReference>
<dbReference type="PANTHER" id="PTHR45756:SF1">
    <property type="entry name" value="PROTEIN KINASE DOMAIN CONTAINING PROTEIN"/>
    <property type="match status" value="1"/>
</dbReference>
<dbReference type="RefSeq" id="XP_004258508.1">
    <property type="nucleotide sequence ID" value="XM_004258460.1"/>
</dbReference>
<dbReference type="SMART" id="SM00220">
    <property type="entry name" value="S_TKc"/>
    <property type="match status" value="1"/>
</dbReference>
<dbReference type="EMBL" id="KB206450">
    <property type="protein sequence ID" value="ELP91737.1"/>
    <property type="molecule type" value="Genomic_DNA"/>
</dbReference>
<dbReference type="Gene3D" id="3.30.200.20">
    <property type="entry name" value="Phosphorylase Kinase, domain 1"/>
    <property type="match status" value="1"/>
</dbReference>
<dbReference type="PROSITE" id="PS00108">
    <property type="entry name" value="PROTEIN_KINASE_ST"/>
    <property type="match status" value="1"/>
</dbReference>
<keyword evidence="1 3" id="KW-0547">Nucleotide-binding</keyword>
<dbReference type="GO" id="GO:0004709">
    <property type="term" value="F:MAP kinase kinase kinase activity"/>
    <property type="evidence" value="ECO:0007669"/>
    <property type="project" value="UniProtKB-EC"/>
</dbReference>
<evidence type="ECO:0000259" key="6">
    <source>
        <dbReference type="PROSITE" id="PS50011"/>
    </source>
</evidence>
<gene>
    <name evidence="7" type="ORF">EIN_521440</name>
</gene>
<dbReference type="PROSITE" id="PS51257">
    <property type="entry name" value="PROKAR_LIPOPROTEIN"/>
    <property type="match status" value="1"/>
</dbReference>
<dbReference type="Pfam" id="PF00069">
    <property type="entry name" value="Pkinase"/>
    <property type="match status" value="1"/>
</dbReference>
<proteinExistence type="predicted"/>
<dbReference type="InterPro" id="IPR006212">
    <property type="entry name" value="Furin_repeat"/>
</dbReference>
<evidence type="ECO:0000313" key="7">
    <source>
        <dbReference type="EMBL" id="ELP91737.1"/>
    </source>
</evidence>
<dbReference type="InterPro" id="IPR008271">
    <property type="entry name" value="Ser/Thr_kinase_AS"/>
</dbReference>
<keyword evidence="4" id="KW-1133">Transmembrane helix</keyword>
<accession>A0A0A1U9N0</accession>
<evidence type="ECO:0000313" key="8">
    <source>
        <dbReference type="Proteomes" id="UP000014680"/>
    </source>
</evidence>
<feature type="binding site" evidence="3">
    <location>
        <position position="1539"/>
    </location>
    <ligand>
        <name>ATP</name>
        <dbReference type="ChEBI" id="CHEBI:30616"/>
    </ligand>
</feature>
<dbReference type="Gene3D" id="2.10.220.10">
    <property type="entry name" value="Hormone Receptor, Insulin-like Growth Factor Receptor 1, Chain A, domain 2"/>
    <property type="match status" value="3"/>
</dbReference>
<keyword evidence="7" id="KW-0808">Transferase</keyword>
<feature type="signal peptide" evidence="5">
    <location>
        <begin position="1"/>
        <end position="23"/>
    </location>
</feature>
<feature type="chain" id="PRO_5001991133" evidence="5">
    <location>
        <begin position="24"/>
        <end position="1780"/>
    </location>
</feature>
<dbReference type="InterPro" id="IPR009030">
    <property type="entry name" value="Growth_fac_rcpt_cys_sf"/>
</dbReference>
<dbReference type="KEGG" id="eiv:EIN_521440"/>
<dbReference type="InterPro" id="IPR053215">
    <property type="entry name" value="TKL_Ser/Thr_kinase"/>
</dbReference>
<dbReference type="VEuPathDB" id="AmoebaDB:EIN_521440"/>
<evidence type="ECO:0000256" key="5">
    <source>
        <dbReference type="SAM" id="SignalP"/>
    </source>
</evidence>
<dbReference type="PROSITE" id="PS00107">
    <property type="entry name" value="PROTEIN_KINASE_ATP"/>
    <property type="match status" value="1"/>
</dbReference>
<dbReference type="GO" id="GO:0005524">
    <property type="term" value="F:ATP binding"/>
    <property type="evidence" value="ECO:0007669"/>
    <property type="project" value="UniProtKB-UniRule"/>
</dbReference>
<organism evidence="7 8">
    <name type="scientific">Entamoeba invadens IP1</name>
    <dbReference type="NCBI Taxonomy" id="370355"/>
    <lineage>
        <taxon>Eukaryota</taxon>
        <taxon>Amoebozoa</taxon>
        <taxon>Evosea</taxon>
        <taxon>Archamoebae</taxon>
        <taxon>Mastigamoebida</taxon>
        <taxon>Entamoebidae</taxon>
        <taxon>Entamoeba</taxon>
    </lineage>
</organism>
<evidence type="ECO:0000256" key="1">
    <source>
        <dbReference type="ARBA" id="ARBA00022741"/>
    </source>
</evidence>
<dbReference type="Proteomes" id="UP000014680">
    <property type="component" value="Unassembled WGS sequence"/>
</dbReference>
<evidence type="ECO:0000256" key="4">
    <source>
        <dbReference type="SAM" id="Phobius"/>
    </source>
</evidence>
<dbReference type="SMART" id="SM00261">
    <property type="entry name" value="FU"/>
    <property type="match status" value="4"/>
</dbReference>
<dbReference type="GeneID" id="14890721"/>
<dbReference type="PROSITE" id="PS50011">
    <property type="entry name" value="PROTEIN_KINASE_DOM"/>
    <property type="match status" value="1"/>
</dbReference>
<feature type="transmembrane region" description="Helical" evidence="4">
    <location>
        <begin position="1331"/>
        <end position="1358"/>
    </location>
</feature>
<dbReference type="InterPro" id="IPR011009">
    <property type="entry name" value="Kinase-like_dom_sf"/>
</dbReference>
<reference evidence="7 8" key="1">
    <citation type="submission" date="2012-10" db="EMBL/GenBank/DDBJ databases">
        <authorList>
            <person name="Zafar N."/>
            <person name="Inman J."/>
            <person name="Hall N."/>
            <person name="Lorenzi H."/>
            <person name="Caler E."/>
        </authorList>
    </citation>
    <scope>NUCLEOTIDE SEQUENCE [LARGE SCALE GENOMIC DNA]</scope>
    <source>
        <strain evidence="7 8">IP1</strain>
    </source>
</reference>
<keyword evidence="5" id="KW-0732">Signal</keyword>
<dbReference type="InterPro" id="IPR017441">
    <property type="entry name" value="Protein_kinase_ATP_BS"/>
</dbReference>
<keyword evidence="4" id="KW-0812">Transmembrane</keyword>
<feature type="domain" description="Protein kinase" evidence="6">
    <location>
        <begin position="1511"/>
        <end position="1780"/>
    </location>
</feature>
<dbReference type="InterPro" id="IPR000719">
    <property type="entry name" value="Prot_kinase_dom"/>
</dbReference>
<dbReference type="OrthoDB" id="300641at2759"/>
<protein>
    <submittedName>
        <fullName evidence="7">Protein serine/threonine kinase, putative</fullName>
        <ecNumber evidence="7">2.7.11.25</ecNumber>
    </submittedName>
</protein>
<dbReference type="PANTHER" id="PTHR45756">
    <property type="entry name" value="PALMITOYLTRANSFERASE"/>
    <property type="match status" value="1"/>
</dbReference>
<keyword evidence="7" id="KW-0418">Kinase</keyword>
<name>A0A0A1U9N0_ENTIV</name>
<evidence type="ECO:0000256" key="2">
    <source>
        <dbReference type="ARBA" id="ARBA00022840"/>
    </source>
</evidence>
<dbReference type="EC" id="2.7.11.25" evidence="7"/>
<sequence>MLFKKTIILVPLFFITILSQSCSVITEMTTSTEITSSCTLTKSVILGTDTNPDVVLLVKSNAEINLDGQYYFGGFGEIELISSCSIRTTAYPINFNDNVTLVMNNTSYISSVSGLVVFNNNSNLIMVSNSYTDQIPSIVVNDDSTITLSDNSMIDTSNFNTNGKPKVTLNGSSKLIASSSIQLNGSTTLLISDNTFMSTPTFSLIDKTNVQFKNNAMVNITKLNCISNTVLVINDSSIVESQSDITLFNSSKIFLDANALLNTQGNLQMNGDATLTISTNSSFNSSGGLELYNKSYITIKGKATMNTSTQVNLYNTSKLLIKEYAVMNLNEMLYLNNDSSVILNDEAKINSNSSVTALKFVKIMLTNNTSINVMNYINLSGNSKITMVNSAQMHIYKVFIGGENSGLIMKDDSYVQSNTTFSLHIFSSLTLEGNAKLFAVELLDFYHTVTATVNDNASIISLEQIKFGINAIGTFKNNTKIESQNIYTNGYANLTIKNNATFTSTSECKFFDKTKINFEGNAKAVLFYLLVSNSTTLSMKEYSTIEATNNVNFETTSTITFDNNSKMFVNGNIIIKNSSQLNMYNFSYVSTNSNCYLSQNATIRILNYSTFVVKNIFEMIAGVIEFGDESYFNTSQFILKTKGKIYLKGNNNNLLLPKIETNVLNCSNGGEINIFSNSVFYSESAWFDNVTINLFLRTIKNFPLIFTYNVTSLNNVNPNATDFDLFYSETPYTGTLPNNTQLLLNGKLLRYGSSKKIFCHLYNFDLTTQKMMFFESYCPCEDTEDWYITPFDNVTAFAIESHKQKTTKNEIQEDDEFSSESATIGNNKISFYSANDVTVVGIKSSEVVSAELKLLTKKVLFVAETKISYNEFVCNAAYNTESVFQCVSGVECPTGYYNTTTKKCEPCEDIICISCGTQPNTCIHCKPNYILSDGKCEEITNCVSYGPNRCKRCSSGFVLKGATCVKGENCLLTKGDGKCAICNITNGYMLKKGECVTVDENNDTINSNNILSCFNGYTYNSTMCVKCDEIDPNAEYCENGKSTKCAAKSEMTINGKCEKISCEIPNDENGRCENDILKCSYLLNKQCVECEIGKFLTNNMCVEKAENNCVLQNGLTCKRCDDSYYFDNDTQRCEKCNDNCLTCFETPTKCISCGNDTFMSNYKCDSNEELKQKCDQIASVTSGCVICKNGYYKTGLNCFECAERCSTCNNENSCLTCNTNYYKTNNGDCLPKSNIIGCGVEVTQSGCSKCGDGYFQVNTNECQKCDSSCLTCNLYSTKCTLCDSSLVLLSNGSCVGLFNIAECNKIKNSKCVKCSFWNTPNDDGTLCESHVVWWVILLGVIFVIIVLIIITILIVFITKIVLDRKHQKDTEKTTTLFKMDRSNIHFVSITKGICVSSELVDFNIESSNIPVNEESKALICVGNELKNVIKVQFTILTNIDKFIFKVEPEVVLIKRGRACEFSLYLTPLCTCKITTTIQIISKNLKTEEENYNTITINAVTSQSTRIDYDELVEENKLGEGSFGIVYKGMYRGNVVAIKKMKQINNSDEEKLIDEFEKEVQMLDKFRCDYIVHFYGAVFIPNKMCMVTEFAQFGSLQDLIKHKTKEEIETKLRVKMLLDAAKGISYLHENGILHRDIKPDNILVLSLDVNEKVNAKLTDFGSARNVNLLMTNMTFTKGIGTPKYMAPEVLDRKKYKKPADIYSFAMTMYEVLQWDFVFKNDDERFLHVWDIADFISTGKRLERPQNISIKEFDIIQNAWEQDIKERIPIEKVIENLEELNH</sequence>
<dbReference type="SUPFAM" id="SSF57184">
    <property type="entry name" value="Growth factor receptor domain"/>
    <property type="match status" value="4"/>
</dbReference>
<evidence type="ECO:0000256" key="3">
    <source>
        <dbReference type="PROSITE-ProRule" id="PRU10141"/>
    </source>
</evidence>
<keyword evidence="8" id="KW-1185">Reference proteome</keyword>
<dbReference type="SUPFAM" id="SSF56112">
    <property type="entry name" value="Protein kinase-like (PK-like)"/>
    <property type="match status" value="1"/>
</dbReference>
<keyword evidence="4" id="KW-0472">Membrane</keyword>
<keyword evidence="2 3" id="KW-0067">ATP-binding</keyword>